<gene>
    <name evidence="5" type="ORF">LARV_02148</name>
</gene>
<evidence type="ECO:0000256" key="2">
    <source>
        <dbReference type="SAM" id="MobiDB-lite"/>
    </source>
</evidence>
<dbReference type="STRING" id="360412.LARV_02148"/>
<dbReference type="InterPro" id="IPR004474">
    <property type="entry name" value="LytR_CpsA_psr"/>
</dbReference>
<protein>
    <submittedName>
        <fullName evidence="5">Protein containg cell envelope-related function transcriptional attenuator common domain</fullName>
    </submittedName>
</protein>
<dbReference type="AlphaFoldDB" id="A0A0S7BA06"/>
<evidence type="ECO:0000256" key="3">
    <source>
        <dbReference type="SAM" id="SignalP"/>
    </source>
</evidence>
<name>A0A0S7BA06_9CHLR</name>
<dbReference type="RefSeq" id="WP_075073643.1">
    <property type="nucleotide sequence ID" value="NZ_DF967972.1"/>
</dbReference>
<dbReference type="Pfam" id="PF03816">
    <property type="entry name" value="LytR_cpsA_psr"/>
    <property type="match status" value="1"/>
</dbReference>
<feature type="signal peptide" evidence="3">
    <location>
        <begin position="1"/>
        <end position="29"/>
    </location>
</feature>
<sequence length="343" mass="38216">MRRILIVFSILVLLSLACNLPGLSSATQAPNVDRSQLMTPDPNATMTPTPFQPMGSEPTLSEISDLQSATPTESVGESGPIVHNLKVPEGEMNIMVLGSDYRPQSGGRTDVMMLVSINPKKSTVSVISFPRDTYVYVPGHGMDRLNTPYAYDGFPLLADTMEYNFGIRPDHYILTNFYGFKSIINTLGGINVYVGSYLSDRCDLPTANWQGYCTVYPGAMLMDGDTALWYVRSRHSTSDLDRTRREQEVMEAFFRRLMSLNAVSRAPELYNQFINSVETDLTITDLLPLVEMAPKLLSDDTLIHRTLIGADLLTNYTTDTGAMVLIPDRKGIWEIIKKEVYGQ</sequence>
<feature type="domain" description="Cell envelope-related transcriptional attenuator" evidence="4">
    <location>
        <begin position="108"/>
        <end position="257"/>
    </location>
</feature>
<evidence type="ECO:0000256" key="1">
    <source>
        <dbReference type="ARBA" id="ARBA00006068"/>
    </source>
</evidence>
<dbReference type="OrthoDB" id="153585at2"/>
<organism evidence="5">
    <name type="scientific">Longilinea arvoryzae</name>
    <dbReference type="NCBI Taxonomy" id="360412"/>
    <lineage>
        <taxon>Bacteria</taxon>
        <taxon>Bacillati</taxon>
        <taxon>Chloroflexota</taxon>
        <taxon>Anaerolineae</taxon>
        <taxon>Anaerolineales</taxon>
        <taxon>Anaerolineaceae</taxon>
        <taxon>Longilinea</taxon>
    </lineage>
</organism>
<dbReference type="InterPro" id="IPR050922">
    <property type="entry name" value="LytR/CpsA/Psr_CW_biosynth"/>
</dbReference>
<dbReference type="NCBIfam" id="TIGR00350">
    <property type="entry name" value="lytR_cpsA_psr"/>
    <property type="match status" value="1"/>
</dbReference>
<comment type="similarity">
    <text evidence="1">Belongs to the LytR/CpsA/Psr (LCP) family.</text>
</comment>
<feature type="compositionally biased region" description="Polar residues" evidence="2">
    <location>
        <begin position="58"/>
        <end position="75"/>
    </location>
</feature>
<proteinExistence type="inferred from homology"/>
<keyword evidence="3" id="KW-0732">Signal</keyword>
<accession>A0A0S7BA06</accession>
<dbReference type="PANTHER" id="PTHR33392:SF6">
    <property type="entry name" value="POLYISOPRENYL-TEICHOIC ACID--PEPTIDOGLYCAN TEICHOIC ACID TRANSFERASE TAGU"/>
    <property type="match status" value="1"/>
</dbReference>
<reference evidence="5" key="1">
    <citation type="submission" date="2015-07" db="EMBL/GenBank/DDBJ databases">
        <title>Draft Genome Sequences of Anaerolinea thermolimosa IMO-1, Bellilinea caldifistulae GOMI-1, Leptolinea tardivitalis YMTK-2, Levilinea saccharolytica KIBI-1,Longilinea arvoryzae KOME-1, Previously Described as Members of the Anaerolineaceae (Chloroflexi).</title>
        <authorList>
            <person name="Sekiguchi Y."/>
            <person name="Ohashi A."/>
            <person name="Matsuura N."/>
            <person name="Tourlousse M.D."/>
        </authorList>
    </citation>
    <scope>NUCLEOTIDE SEQUENCE [LARGE SCALE GENOMIC DNA]</scope>
    <source>
        <strain evidence="5">KOME-1</strain>
    </source>
</reference>
<keyword evidence="6" id="KW-1185">Reference proteome</keyword>
<dbReference type="PANTHER" id="PTHR33392">
    <property type="entry name" value="POLYISOPRENYL-TEICHOIC ACID--PEPTIDOGLYCAN TEICHOIC ACID TRANSFERASE TAGU"/>
    <property type="match status" value="1"/>
</dbReference>
<dbReference type="EMBL" id="DF967972">
    <property type="protein sequence ID" value="GAP14380.1"/>
    <property type="molecule type" value="Genomic_DNA"/>
</dbReference>
<evidence type="ECO:0000259" key="4">
    <source>
        <dbReference type="Pfam" id="PF03816"/>
    </source>
</evidence>
<feature type="compositionally biased region" description="Polar residues" evidence="2">
    <location>
        <begin position="25"/>
        <end position="49"/>
    </location>
</feature>
<feature type="region of interest" description="Disordered" evidence="2">
    <location>
        <begin position="25"/>
        <end position="82"/>
    </location>
</feature>
<dbReference type="PROSITE" id="PS51257">
    <property type="entry name" value="PROKAR_LIPOPROTEIN"/>
    <property type="match status" value="1"/>
</dbReference>
<dbReference type="Proteomes" id="UP000055060">
    <property type="component" value="Unassembled WGS sequence"/>
</dbReference>
<evidence type="ECO:0000313" key="6">
    <source>
        <dbReference type="Proteomes" id="UP000055060"/>
    </source>
</evidence>
<dbReference type="Gene3D" id="3.40.630.190">
    <property type="entry name" value="LCP protein"/>
    <property type="match status" value="1"/>
</dbReference>
<evidence type="ECO:0000313" key="5">
    <source>
        <dbReference type="EMBL" id="GAP14380.1"/>
    </source>
</evidence>
<feature type="chain" id="PRO_5006632856" evidence="3">
    <location>
        <begin position="30"/>
        <end position="343"/>
    </location>
</feature>